<keyword evidence="4" id="KW-0963">Cytoplasm</keyword>
<dbReference type="PANTHER" id="PTHR47861">
    <property type="entry name" value="FKBP-TYPE PEPTIDYL-PROLYL CIS-TRANS ISOMERASE SLYD"/>
    <property type="match status" value="1"/>
</dbReference>
<feature type="domain" description="PPIase FKBP-type" evidence="11">
    <location>
        <begin position="6"/>
        <end position="82"/>
    </location>
</feature>
<accession>A0A916JPI4</accession>
<evidence type="ECO:0000313" key="12">
    <source>
        <dbReference type="EMBL" id="CAG5085067.1"/>
    </source>
</evidence>
<dbReference type="RefSeq" id="WP_258542856.1">
    <property type="nucleotide sequence ID" value="NZ_OU015584.1"/>
</dbReference>
<evidence type="ECO:0000256" key="6">
    <source>
        <dbReference type="ARBA" id="ARBA00023186"/>
    </source>
</evidence>
<dbReference type="EMBL" id="OU015584">
    <property type="protein sequence ID" value="CAG5085067.1"/>
    <property type="molecule type" value="Genomic_DNA"/>
</dbReference>
<comment type="similarity">
    <text evidence="3 10">Belongs to the FKBP-type PPIase family.</text>
</comment>
<proteinExistence type="inferred from homology"/>
<evidence type="ECO:0000256" key="5">
    <source>
        <dbReference type="ARBA" id="ARBA00023110"/>
    </source>
</evidence>
<keyword evidence="7 9" id="KW-0413">Isomerase</keyword>
<dbReference type="EC" id="5.2.1.8" evidence="10"/>
<dbReference type="PROSITE" id="PS50059">
    <property type="entry name" value="FKBP_PPIASE"/>
    <property type="match status" value="1"/>
</dbReference>
<evidence type="ECO:0000313" key="13">
    <source>
        <dbReference type="Proteomes" id="UP000683507"/>
    </source>
</evidence>
<dbReference type="GO" id="GO:0005737">
    <property type="term" value="C:cytoplasm"/>
    <property type="evidence" value="ECO:0007669"/>
    <property type="project" value="UniProtKB-SubCell"/>
</dbReference>
<evidence type="ECO:0000256" key="3">
    <source>
        <dbReference type="ARBA" id="ARBA00006577"/>
    </source>
</evidence>
<dbReference type="InterPro" id="IPR046357">
    <property type="entry name" value="PPIase_dom_sf"/>
</dbReference>
<dbReference type="Pfam" id="PF00254">
    <property type="entry name" value="FKBP_C"/>
    <property type="match status" value="1"/>
</dbReference>
<gene>
    <name evidence="12" type="primary">slyD_2</name>
    <name evidence="12" type="ORF">CRYO30217_02641</name>
</gene>
<sequence>MKISKDRVAQIHYTLTNTSGELLDTSLQREPLLYLHGYGSLIQGLENALEDKATGDKINVEVSSENAYGEYHDQLVQVVPKSGFQSEGDEELAEGIQVQVETNNGLTIGLVTKIEGEDVTLDLNHPLAGMDLKFEVEILDVREATAEEIEHGHAHGAGGHQH</sequence>
<evidence type="ECO:0000256" key="2">
    <source>
        <dbReference type="ARBA" id="ARBA00004496"/>
    </source>
</evidence>
<evidence type="ECO:0000259" key="11">
    <source>
        <dbReference type="PROSITE" id="PS50059"/>
    </source>
</evidence>
<keyword evidence="6" id="KW-0143">Chaperone</keyword>
<reference evidence="12" key="1">
    <citation type="submission" date="2021-04" db="EMBL/GenBank/DDBJ databases">
        <authorList>
            <person name="Rodrigo-Torres L."/>
            <person name="Arahal R. D."/>
            <person name="Lucena T."/>
        </authorList>
    </citation>
    <scope>NUCLEOTIDE SEQUENCE</scope>
    <source>
        <strain evidence="12">AS29M-1</strain>
    </source>
</reference>
<dbReference type="SUPFAM" id="SSF54534">
    <property type="entry name" value="FKBP-like"/>
    <property type="match status" value="1"/>
</dbReference>
<dbReference type="GO" id="GO:0042026">
    <property type="term" value="P:protein refolding"/>
    <property type="evidence" value="ECO:0007669"/>
    <property type="project" value="UniProtKB-ARBA"/>
</dbReference>
<comment type="subcellular location">
    <subcellularLocation>
        <location evidence="2">Cytoplasm</location>
    </subcellularLocation>
</comment>
<dbReference type="KEGG" id="ptan:CRYO30217_02641"/>
<evidence type="ECO:0000256" key="9">
    <source>
        <dbReference type="PROSITE-ProRule" id="PRU00277"/>
    </source>
</evidence>
<protein>
    <recommendedName>
        <fullName evidence="10">Peptidyl-prolyl cis-trans isomerase</fullName>
        <ecNumber evidence="10">5.2.1.8</ecNumber>
    </recommendedName>
</protein>
<comment type="function">
    <text evidence="8">Also involved in hydrogenase metallocenter assembly, probably by participating in the nickel insertion step. This function in hydrogenase biosynthesis requires chaperone activity and the presence of the metal-binding domain, but not PPIase activity.</text>
</comment>
<dbReference type="Proteomes" id="UP000683507">
    <property type="component" value="Chromosome"/>
</dbReference>
<evidence type="ECO:0000256" key="1">
    <source>
        <dbReference type="ARBA" id="ARBA00000971"/>
    </source>
</evidence>
<dbReference type="Gene3D" id="3.10.50.40">
    <property type="match status" value="1"/>
</dbReference>
<organism evidence="12 13">
    <name type="scientific">Parvicella tangerina</name>
    <dbReference type="NCBI Taxonomy" id="2829795"/>
    <lineage>
        <taxon>Bacteria</taxon>
        <taxon>Pseudomonadati</taxon>
        <taxon>Bacteroidota</taxon>
        <taxon>Flavobacteriia</taxon>
        <taxon>Flavobacteriales</taxon>
        <taxon>Parvicellaceae</taxon>
        <taxon>Parvicella</taxon>
    </lineage>
</organism>
<keyword evidence="13" id="KW-1185">Reference proteome</keyword>
<dbReference type="GO" id="GO:0003755">
    <property type="term" value="F:peptidyl-prolyl cis-trans isomerase activity"/>
    <property type="evidence" value="ECO:0007669"/>
    <property type="project" value="UniProtKB-UniRule"/>
</dbReference>
<evidence type="ECO:0000256" key="10">
    <source>
        <dbReference type="RuleBase" id="RU003915"/>
    </source>
</evidence>
<keyword evidence="5 9" id="KW-0697">Rotamase</keyword>
<evidence type="ECO:0000256" key="7">
    <source>
        <dbReference type="ARBA" id="ARBA00023235"/>
    </source>
</evidence>
<dbReference type="AlphaFoldDB" id="A0A916JPI4"/>
<evidence type="ECO:0000256" key="8">
    <source>
        <dbReference type="ARBA" id="ARBA00037071"/>
    </source>
</evidence>
<dbReference type="PANTHER" id="PTHR47861:SF3">
    <property type="entry name" value="FKBP-TYPE PEPTIDYL-PROLYL CIS-TRANS ISOMERASE SLYD"/>
    <property type="match status" value="1"/>
</dbReference>
<evidence type="ECO:0000256" key="4">
    <source>
        <dbReference type="ARBA" id="ARBA00022490"/>
    </source>
</evidence>
<dbReference type="InterPro" id="IPR001179">
    <property type="entry name" value="PPIase_FKBP_dom"/>
</dbReference>
<comment type="catalytic activity">
    <reaction evidence="1 9 10">
        <text>[protein]-peptidylproline (omega=180) = [protein]-peptidylproline (omega=0)</text>
        <dbReference type="Rhea" id="RHEA:16237"/>
        <dbReference type="Rhea" id="RHEA-COMP:10747"/>
        <dbReference type="Rhea" id="RHEA-COMP:10748"/>
        <dbReference type="ChEBI" id="CHEBI:83833"/>
        <dbReference type="ChEBI" id="CHEBI:83834"/>
        <dbReference type="EC" id="5.2.1.8"/>
    </reaction>
</comment>
<name>A0A916JPI4_9FLAO</name>